<dbReference type="AlphaFoldDB" id="A0A0K6IJP4"/>
<dbReference type="OrthoDB" id="6121460at2"/>
<dbReference type="Proteomes" id="UP000182769">
    <property type="component" value="Unassembled WGS sequence"/>
</dbReference>
<accession>A0A0K6IJP4</accession>
<evidence type="ECO:0000313" key="1">
    <source>
        <dbReference type="EMBL" id="CUB03296.1"/>
    </source>
</evidence>
<gene>
    <name evidence="1" type="ORF">Ga0061065_103146</name>
</gene>
<evidence type="ECO:0000313" key="2">
    <source>
        <dbReference type="Proteomes" id="UP000182769"/>
    </source>
</evidence>
<proteinExistence type="predicted"/>
<name>A0A0K6IJP4_9GAMM</name>
<reference evidence="2" key="1">
    <citation type="submission" date="2015-08" db="EMBL/GenBank/DDBJ databases">
        <authorList>
            <person name="Varghese N."/>
        </authorList>
    </citation>
    <scope>NUCLEOTIDE SEQUENCE [LARGE SCALE GENOMIC DNA]</scope>
    <source>
        <strain evidence="2">JCM 18476</strain>
    </source>
</reference>
<protein>
    <submittedName>
        <fullName evidence="1">Uncharacterized protein</fullName>
    </submittedName>
</protein>
<keyword evidence="2" id="KW-1185">Reference proteome</keyword>
<dbReference type="EMBL" id="CYHG01000003">
    <property type="protein sequence ID" value="CUB03296.1"/>
    <property type="molecule type" value="Genomic_DNA"/>
</dbReference>
<organism evidence="1 2">
    <name type="scientific">Marinomonas fungiae</name>
    <dbReference type="NCBI Taxonomy" id="1137284"/>
    <lineage>
        <taxon>Bacteria</taxon>
        <taxon>Pseudomonadati</taxon>
        <taxon>Pseudomonadota</taxon>
        <taxon>Gammaproteobacteria</taxon>
        <taxon>Oceanospirillales</taxon>
        <taxon>Oceanospirillaceae</taxon>
        <taxon>Marinomonas</taxon>
    </lineage>
</organism>
<sequence length="225" mass="25777">MECEIDKERRNALTVLGACLLASSLPNIANAGEEKSMELVVDHVMFPLYYNNQFLDIAEKVWKELNAGKVIVGDQNPTYKGVYLHSRSFYVEYLSNVKEQPYWSNTIYFIVPKKYWGFYQNPALVSEHFLVPEFGCGYQLISPEYPHLNAKVAASIDYDGLEIFISQALKEEITNIAGQNWTLPSNGKIRVHKDLKHAHDIVVINENRKTIAPLLQPNPILREYL</sequence>
<dbReference type="RefSeq" id="WP_055462262.1">
    <property type="nucleotide sequence ID" value="NZ_CYHG01000003.1"/>
</dbReference>
<dbReference type="STRING" id="1137284.GCA_001418205_01143"/>